<dbReference type="Proteomes" id="UP000284403">
    <property type="component" value="Unassembled WGS sequence"/>
</dbReference>
<organism evidence="4 5">
    <name type="scientific">Trypanosoma conorhini</name>
    <dbReference type="NCBI Taxonomy" id="83891"/>
    <lineage>
        <taxon>Eukaryota</taxon>
        <taxon>Discoba</taxon>
        <taxon>Euglenozoa</taxon>
        <taxon>Kinetoplastea</taxon>
        <taxon>Metakinetoplastina</taxon>
        <taxon>Trypanosomatida</taxon>
        <taxon>Trypanosomatidae</taxon>
        <taxon>Trypanosoma</taxon>
    </lineage>
</organism>
<sequence>MKRGLLLGLCALLVLAAVASEAASEVYDLQRRMGAEEEWETISSVTISRASVDATARLRQSSDAVGSGKQVDLTKEKKAALAKAEFVYYRLLRKGDADGSSAVSVALTPCSLVRGFDAVDSRTVVMRESLRVAVGPDATAVGLQARSGTNTFHAKMLNGDECDLGILALFPHVRLQVSVGLLEPTAPRSLPDYAELEALAKLVDEKSAGKKGSKTKKRRTVSKASSSHVGSPQQQQAGVPVEDDEGEEAEEDNRTFLQKYWTFLLIPFLMSFLQNFLAKRR</sequence>
<evidence type="ECO:0000313" key="5">
    <source>
        <dbReference type="Proteomes" id="UP000284403"/>
    </source>
</evidence>
<proteinExistence type="predicted"/>
<feature type="compositionally biased region" description="Acidic residues" evidence="1">
    <location>
        <begin position="241"/>
        <end position="250"/>
    </location>
</feature>
<evidence type="ECO:0000256" key="3">
    <source>
        <dbReference type="SAM" id="SignalP"/>
    </source>
</evidence>
<feature type="compositionally biased region" description="Basic residues" evidence="1">
    <location>
        <begin position="209"/>
        <end position="221"/>
    </location>
</feature>
<evidence type="ECO:0000313" key="4">
    <source>
        <dbReference type="EMBL" id="RNF26022.1"/>
    </source>
</evidence>
<dbReference type="Pfam" id="PF21203">
    <property type="entry name" value="ECM10"/>
    <property type="match status" value="1"/>
</dbReference>
<comment type="caution">
    <text evidence="4">The sequence shown here is derived from an EMBL/GenBank/DDBJ whole genome shotgun (WGS) entry which is preliminary data.</text>
</comment>
<feature type="signal peptide" evidence="3">
    <location>
        <begin position="1"/>
        <end position="24"/>
    </location>
</feature>
<dbReference type="EMBL" id="MKKU01000060">
    <property type="protein sequence ID" value="RNF26022.1"/>
    <property type="molecule type" value="Genomic_DNA"/>
</dbReference>
<accession>A0A3R7LD74</accession>
<gene>
    <name evidence="4" type="ORF">Tco025E_01727</name>
</gene>
<feature type="chain" id="PRO_5018571749" description="Transmembrane protein" evidence="3">
    <location>
        <begin position="25"/>
        <end position="281"/>
    </location>
</feature>
<feature type="region of interest" description="Disordered" evidence="1">
    <location>
        <begin position="207"/>
        <end position="250"/>
    </location>
</feature>
<feature type="compositionally biased region" description="Polar residues" evidence="1">
    <location>
        <begin position="228"/>
        <end position="237"/>
    </location>
</feature>
<evidence type="ECO:0000256" key="1">
    <source>
        <dbReference type="SAM" id="MobiDB-lite"/>
    </source>
</evidence>
<keyword evidence="2" id="KW-0472">Membrane</keyword>
<dbReference type="AlphaFoldDB" id="A0A3R7LD74"/>
<dbReference type="OrthoDB" id="277814at2759"/>
<keyword evidence="2" id="KW-0812">Transmembrane</keyword>
<reference evidence="4 5" key="1">
    <citation type="journal article" date="2018" name="BMC Genomics">
        <title>Genomic comparison of Trypanosoma conorhini and Trypanosoma rangeli to Trypanosoma cruzi strains of high and low virulence.</title>
        <authorList>
            <person name="Bradwell K.R."/>
            <person name="Koparde V.N."/>
            <person name="Matveyev A.V."/>
            <person name="Serrano M.G."/>
            <person name="Alves J.M."/>
            <person name="Parikh H."/>
            <person name="Huang B."/>
            <person name="Lee V."/>
            <person name="Espinosa-Alvarez O."/>
            <person name="Ortiz P.A."/>
            <person name="Costa-Martins A.G."/>
            <person name="Teixeira M.M."/>
            <person name="Buck G.A."/>
        </authorList>
    </citation>
    <scope>NUCLEOTIDE SEQUENCE [LARGE SCALE GENOMIC DNA]</scope>
    <source>
        <strain evidence="4 5">025E</strain>
    </source>
</reference>
<feature type="transmembrane region" description="Helical" evidence="2">
    <location>
        <begin position="260"/>
        <end position="278"/>
    </location>
</feature>
<evidence type="ECO:0008006" key="6">
    <source>
        <dbReference type="Google" id="ProtNLM"/>
    </source>
</evidence>
<protein>
    <recommendedName>
        <fullName evidence="6">Transmembrane protein</fullName>
    </recommendedName>
</protein>
<keyword evidence="5" id="KW-1185">Reference proteome</keyword>
<evidence type="ECO:0000256" key="2">
    <source>
        <dbReference type="SAM" id="Phobius"/>
    </source>
</evidence>
<keyword evidence="2" id="KW-1133">Transmembrane helix</keyword>
<dbReference type="RefSeq" id="XP_029231228.1">
    <property type="nucleotide sequence ID" value="XM_029368664.1"/>
</dbReference>
<dbReference type="GeneID" id="40315338"/>
<name>A0A3R7LD74_9TRYP</name>
<keyword evidence="3" id="KW-0732">Signal</keyword>